<accession>A0ACC2Q264</accession>
<comment type="caution">
    <text evidence="1">The sequence shown here is derived from an EMBL/GenBank/DDBJ whole genome shotgun (WGS) entry which is preliminary data.</text>
</comment>
<reference evidence="1" key="1">
    <citation type="submission" date="2023-03" db="EMBL/GenBank/DDBJ databases">
        <title>Chromosome-level genomes of two armyworms, Mythimna separata and Mythimna loreyi, provide insights into the biosynthesis and reception of sex pheromones.</title>
        <authorList>
            <person name="Zhao H."/>
        </authorList>
    </citation>
    <scope>NUCLEOTIDE SEQUENCE</scope>
    <source>
        <strain evidence="1">BeijingLab</strain>
    </source>
</reference>
<protein>
    <submittedName>
        <fullName evidence="1">Uncharacterized protein</fullName>
    </submittedName>
</protein>
<keyword evidence="2" id="KW-1185">Reference proteome</keyword>
<sequence length="320" mass="36052">MFKLLIFVSLLFITDLVWSKPDYIYNKEVDGWLKLHPFPATWEAAFQTCHYEGAVLASPINPELAKTLRSMMNESNLDSILLGVHTFSPGYFVSIEGVPLADFSITFGNIYSTSSSSSSSSSSYYKVVKTQKTDNGCMSLSSDGKALLSSCEISLPYICYKKRDNATLLNECGTFDNEYKLHKATGSCYKHHKNPKSWVTAYRICAGEGAYLIIINNQREADAISKDYLEPPTKGNRGGATYTGIRDWTSDQTWLSIHGEKIENLFKKWAKNAKKSDPSGFYNCGLFWAQRTLETVYCEHPNNFICEKDPNTSRFQNIPV</sequence>
<organism evidence="1 2">
    <name type="scientific">Mythimna loreyi</name>
    <dbReference type="NCBI Taxonomy" id="667449"/>
    <lineage>
        <taxon>Eukaryota</taxon>
        <taxon>Metazoa</taxon>
        <taxon>Ecdysozoa</taxon>
        <taxon>Arthropoda</taxon>
        <taxon>Hexapoda</taxon>
        <taxon>Insecta</taxon>
        <taxon>Pterygota</taxon>
        <taxon>Neoptera</taxon>
        <taxon>Endopterygota</taxon>
        <taxon>Lepidoptera</taxon>
        <taxon>Glossata</taxon>
        <taxon>Ditrysia</taxon>
        <taxon>Noctuoidea</taxon>
        <taxon>Noctuidae</taxon>
        <taxon>Noctuinae</taxon>
        <taxon>Hadenini</taxon>
        <taxon>Mythimna</taxon>
    </lineage>
</organism>
<gene>
    <name evidence="1" type="ORF">PYW08_010998</name>
</gene>
<evidence type="ECO:0000313" key="2">
    <source>
        <dbReference type="Proteomes" id="UP001231649"/>
    </source>
</evidence>
<evidence type="ECO:0000313" key="1">
    <source>
        <dbReference type="EMBL" id="KAJ8706372.1"/>
    </source>
</evidence>
<proteinExistence type="predicted"/>
<name>A0ACC2Q264_9NEOP</name>
<dbReference type="Proteomes" id="UP001231649">
    <property type="component" value="Chromosome 28"/>
</dbReference>
<dbReference type="EMBL" id="CM056804">
    <property type="protein sequence ID" value="KAJ8706372.1"/>
    <property type="molecule type" value="Genomic_DNA"/>
</dbReference>